<protein>
    <submittedName>
        <fullName evidence="1">Uncharacterized protein</fullName>
    </submittedName>
</protein>
<keyword evidence="2" id="KW-1185">Reference proteome</keyword>
<name>A0A8S1VD95_PAROT</name>
<proteinExistence type="predicted"/>
<dbReference type="Proteomes" id="UP000683925">
    <property type="component" value="Unassembled WGS sequence"/>
</dbReference>
<evidence type="ECO:0000313" key="1">
    <source>
        <dbReference type="EMBL" id="CAD8174425.1"/>
    </source>
</evidence>
<accession>A0A8S1VD95</accession>
<comment type="caution">
    <text evidence="1">The sequence shown here is derived from an EMBL/GenBank/DDBJ whole genome shotgun (WGS) entry which is preliminary data.</text>
</comment>
<reference evidence="1" key="1">
    <citation type="submission" date="2021-01" db="EMBL/GenBank/DDBJ databases">
        <authorList>
            <consortium name="Genoscope - CEA"/>
            <person name="William W."/>
        </authorList>
    </citation>
    <scope>NUCLEOTIDE SEQUENCE</scope>
</reference>
<organism evidence="1 2">
    <name type="scientific">Paramecium octaurelia</name>
    <dbReference type="NCBI Taxonomy" id="43137"/>
    <lineage>
        <taxon>Eukaryota</taxon>
        <taxon>Sar</taxon>
        <taxon>Alveolata</taxon>
        <taxon>Ciliophora</taxon>
        <taxon>Intramacronucleata</taxon>
        <taxon>Oligohymenophorea</taxon>
        <taxon>Peniculida</taxon>
        <taxon>Parameciidae</taxon>
        <taxon>Paramecium</taxon>
    </lineage>
</organism>
<evidence type="ECO:0000313" key="2">
    <source>
        <dbReference type="Proteomes" id="UP000683925"/>
    </source>
</evidence>
<dbReference type="EMBL" id="CAJJDP010000062">
    <property type="protein sequence ID" value="CAD8174425.1"/>
    <property type="molecule type" value="Genomic_DNA"/>
</dbReference>
<gene>
    <name evidence="1" type="ORF">POCTA_138.1.T0630294</name>
</gene>
<sequence>MLGVKFKQSLTQQEPVTINSMILSPSHHPIMMFDLLLRTWQYFKIKRINYFCSNSPLKRNFELIEPTFEFHIPKIQRKNINVILNINNNQAIWNNSYNHPLAKDYLKLFIYTQKSQIQVCIHLYYMKKQFTQNNWQFFVVNQIIEK</sequence>
<dbReference type="AlphaFoldDB" id="A0A8S1VD95"/>